<dbReference type="PANTHER" id="PTHR37314:SF4">
    <property type="entry name" value="UPF0700 TRANSMEMBRANE PROTEIN YOAK"/>
    <property type="match status" value="1"/>
</dbReference>
<dbReference type="RefSeq" id="WP_011631030.1">
    <property type="nucleotide sequence ID" value="NZ_CP003181.2"/>
</dbReference>
<dbReference type="KEGG" id="gbh:GbCGDNIH2_0322"/>
<evidence type="ECO:0000256" key="1">
    <source>
        <dbReference type="SAM" id="Phobius"/>
    </source>
</evidence>
<feature type="transmembrane region" description="Helical" evidence="1">
    <location>
        <begin position="192"/>
        <end position="211"/>
    </location>
</feature>
<feature type="transmembrane region" description="Helical" evidence="1">
    <location>
        <begin position="23"/>
        <end position="47"/>
    </location>
</feature>
<feature type="transmembrane region" description="Helical" evidence="1">
    <location>
        <begin position="130"/>
        <end position="148"/>
    </location>
</feature>
<organism evidence="2 3">
    <name type="scientific">Granulibacter bethesdensis</name>
    <dbReference type="NCBI Taxonomy" id="364410"/>
    <lineage>
        <taxon>Bacteria</taxon>
        <taxon>Pseudomonadati</taxon>
        <taxon>Pseudomonadota</taxon>
        <taxon>Alphaproteobacteria</taxon>
        <taxon>Acetobacterales</taxon>
        <taxon>Acetobacteraceae</taxon>
        <taxon>Granulibacter</taxon>
    </lineage>
</organism>
<protein>
    <submittedName>
        <fullName evidence="2">Membrane spanning protein</fullName>
    </submittedName>
</protein>
<keyword evidence="1" id="KW-0472">Membrane</keyword>
<proteinExistence type="predicted"/>
<gene>
    <name evidence="2" type="ORF">GbCGDNIH3_0322</name>
</gene>
<evidence type="ECO:0000313" key="3">
    <source>
        <dbReference type="Proteomes" id="UP000019438"/>
    </source>
</evidence>
<evidence type="ECO:0000313" key="2">
    <source>
        <dbReference type="EMBL" id="AHJ62085.1"/>
    </source>
</evidence>
<feature type="transmembrane region" description="Helical" evidence="1">
    <location>
        <begin position="100"/>
        <end position="118"/>
    </location>
</feature>
<reference evidence="3" key="1">
    <citation type="submission" date="2012-06" db="EMBL/GenBank/DDBJ databases">
        <title>Genome analysis of multiple Granulibacter bethesdensis isolates demonstrates substantial genome diversity.</title>
        <authorList>
            <person name="Greenberg D.E."/>
            <person name="Porcella S.F."/>
            <person name="Zarember K."/>
            <person name="Zelazny A.M."/>
            <person name="Bruno D."/>
            <person name="Martens C."/>
            <person name="Barbian K.D."/>
            <person name="Jaske E."/>
            <person name="Holland S.M."/>
        </authorList>
    </citation>
    <scope>NUCLEOTIDE SEQUENCE [LARGE SCALE GENOMIC DNA]</scope>
    <source>
        <strain evidence="3">CGDNIH3</strain>
    </source>
</reference>
<dbReference type="EMBL" id="CP003181">
    <property type="protein sequence ID" value="AHJ62085.1"/>
    <property type="molecule type" value="Genomic_DNA"/>
</dbReference>
<dbReference type="Pfam" id="PF06912">
    <property type="entry name" value="DUF1275"/>
    <property type="match status" value="1"/>
</dbReference>
<dbReference type="PANTHER" id="PTHR37314">
    <property type="entry name" value="SLR0142 PROTEIN"/>
    <property type="match status" value="1"/>
</dbReference>
<name>A0AAN0RC69_9PROT</name>
<keyword evidence="1" id="KW-1133">Transmembrane helix</keyword>
<feature type="transmembrane region" description="Helical" evidence="1">
    <location>
        <begin position="67"/>
        <end position="88"/>
    </location>
</feature>
<feature type="transmembrane region" description="Helical" evidence="1">
    <location>
        <begin position="217"/>
        <end position="239"/>
    </location>
</feature>
<dbReference type="KEGG" id="gbc:GbCGDNIH3_0322"/>
<dbReference type="Proteomes" id="UP000019438">
    <property type="component" value="Chromosome"/>
</dbReference>
<accession>A0AAN0RC69</accession>
<sequence length="245" mass="26527">MYDRAKAILSALERVVTEPESQLGLTLTAVAAAANACGFLAVGRFLSHMSGVVSTMAFHAAAGEVEILLLMAGVFILFVAGAACSAMIVNEAVRRRYRNVYIWPLILEAILLAAYGIGSTMALPEWRYDVVIGFSFLMGLQNATITTISGARMRTTHITGVVTDIGTEIGRLLYERSGRRVIPSLTSNPYKLVLLLCLVTSFFLGGVLGVLSFTQIGLLTCVPLALILAVVIIIMHRYYPNRPEK</sequence>
<dbReference type="InterPro" id="IPR010699">
    <property type="entry name" value="DUF1275"/>
</dbReference>
<keyword evidence="1" id="KW-0812">Transmembrane</keyword>
<dbReference type="GeneID" id="69744582"/>
<dbReference type="AlphaFoldDB" id="A0AAN0RC69"/>